<evidence type="ECO:0000313" key="3">
    <source>
        <dbReference type="EMBL" id="AIX42679.1"/>
    </source>
</evidence>
<organism evidence="3 8">
    <name type="scientific">Synechococcus phage ACG-2014f</name>
    <dbReference type="NCBI Taxonomy" id="1493511"/>
    <lineage>
        <taxon>Viruses</taxon>
        <taxon>Duplodnaviria</taxon>
        <taxon>Heunggongvirae</taxon>
        <taxon>Uroviricota</taxon>
        <taxon>Caudoviricetes</taxon>
        <taxon>Pantevenvirales</taxon>
        <taxon>Kyanoviridae</taxon>
        <taxon>Atlauavirus</taxon>
        <taxon>Atlauavirus tusconc8</taxon>
    </lineage>
</organism>
<gene>
    <name evidence="3" type="ORF">Syn7803C17_175</name>
    <name evidence="4" type="ORF">Syn7803C19_168</name>
    <name evidence="5" type="ORF">Syn7803C21_176</name>
    <name evidence="1" type="ORF">Syn7803US42_180</name>
    <name evidence="2" type="ORF">Syn7803US50_179</name>
</gene>
<protein>
    <submittedName>
        <fullName evidence="3">Uncharacterized protein</fullName>
    </submittedName>
</protein>
<evidence type="ECO:0000313" key="5">
    <source>
        <dbReference type="EMBL" id="AIX43241.1"/>
    </source>
</evidence>
<proteinExistence type="predicted"/>
<evidence type="ECO:0000313" key="1">
    <source>
        <dbReference type="EMBL" id="AIX31808.1"/>
    </source>
</evidence>
<dbReference type="EMBL" id="KJ019101">
    <property type="protein sequence ID" value="AIX31808.1"/>
    <property type="molecule type" value="Genomic_DNA"/>
</dbReference>
<reference evidence="6 7" key="1">
    <citation type="submission" date="2013-12" db="EMBL/GenBank/DDBJ databases">
        <title>Ecological redundancy of diverse viral populations within a natural community.</title>
        <authorList>
            <person name="Gregory A.C."/>
            <person name="LaButti K."/>
            <person name="Copeland A."/>
            <person name="Woyke T."/>
            <person name="Sullivan M.B."/>
        </authorList>
    </citation>
    <scope>NUCLEOTIDE SEQUENCE [LARGE SCALE GENOMIC DNA]</scope>
    <source>
        <strain evidence="3">Syn7803C17</strain>
        <strain evidence="4">Syn7803C19</strain>
        <strain evidence="5">Syn7803C21</strain>
        <strain evidence="1">Syn7803US42</strain>
        <strain evidence="2">Syn7803US50</strain>
    </source>
</reference>
<name>A0A0E3G3D7_9CAUD</name>
<dbReference type="EMBL" id="KJ019148">
    <property type="protein sequence ID" value="AIX42956.1"/>
    <property type="molecule type" value="Genomic_DNA"/>
</dbReference>
<accession>A0A0E3G3D7</accession>
<dbReference type="Proteomes" id="UP000185287">
    <property type="component" value="Segment"/>
</dbReference>
<evidence type="ECO:0000313" key="7">
    <source>
        <dbReference type="Proteomes" id="UP000185290"/>
    </source>
</evidence>
<dbReference type="Proteomes" id="UP000185299">
    <property type="component" value="Segment"/>
</dbReference>
<sequence>MAKRTYTTKSGDVFEWEETPETVEALKALHRQVAETKQKLDSTK</sequence>
<dbReference type="EMBL" id="KJ019147">
    <property type="protein sequence ID" value="AIX42679.1"/>
    <property type="molecule type" value="Genomic_DNA"/>
</dbReference>
<dbReference type="Proteomes" id="UP000185294">
    <property type="component" value="Segment"/>
</dbReference>
<evidence type="ECO:0000313" key="6">
    <source>
        <dbReference type="Proteomes" id="UP000185287"/>
    </source>
</evidence>
<dbReference type="EMBL" id="KJ019106">
    <property type="protein sequence ID" value="AIX33163.1"/>
    <property type="molecule type" value="Genomic_DNA"/>
</dbReference>
<dbReference type="EMBL" id="KJ019149">
    <property type="protein sequence ID" value="AIX43241.1"/>
    <property type="molecule type" value="Genomic_DNA"/>
</dbReference>
<evidence type="ECO:0000313" key="4">
    <source>
        <dbReference type="EMBL" id="AIX42956.1"/>
    </source>
</evidence>
<evidence type="ECO:0000313" key="8">
    <source>
        <dbReference type="Proteomes" id="UP000185294"/>
    </source>
</evidence>
<dbReference type="Proteomes" id="UP000185290">
    <property type="component" value="Segment"/>
</dbReference>
<dbReference type="Proteomes" id="UP000185298">
    <property type="component" value="Segment"/>
</dbReference>
<evidence type="ECO:0000313" key="2">
    <source>
        <dbReference type="EMBL" id="AIX33163.1"/>
    </source>
</evidence>